<dbReference type="GO" id="GO:0005829">
    <property type="term" value="C:cytosol"/>
    <property type="evidence" value="ECO:0007669"/>
    <property type="project" value="TreeGrafter"/>
</dbReference>
<protein>
    <submittedName>
        <fullName evidence="2">Sca1 complex scaffold protein scaa</fullName>
    </submittedName>
</protein>
<comment type="caution">
    <text evidence="2">The sequence shown here is derived from an EMBL/GenBank/DDBJ whole genome shotgun (WGS) entry which is preliminary data.</text>
</comment>
<name>A0AAV7YT71_9EUKA</name>
<dbReference type="GO" id="GO:0046579">
    <property type="term" value="P:positive regulation of Ras protein signal transduction"/>
    <property type="evidence" value="ECO:0007669"/>
    <property type="project" value="TreeGrafter"/>
</dbReference>
<feature type="compositionally biased region" description="Basic and acidic residues" evidence="1">
    <location>
        <begin position="140"/>
        <end position="176"/>
    </location>
</feature>
<dbReference type="Proteomes" id="UP001146793">
    <property type="component" value="Unassembled WGS sequence"/>
</dbReference>
<dbReference type="GO" id="GO:0005886">
    <property type="term" value="C:plasma membrane"/>
    <property type="evidence" value="ECO:0007669"/>
    <property type="project" value="TreeGrafter"/>
</dbReference>
<evidence type="ECO:0000313" key="3">
    <source>
        <dbReference type="Proteomes" id="UP001146793"/>
    </source>
</evidence>
<feature type="compositionally biased region" description="Low complexity" evidence="1">
    <location>
        <begin position="1190"/>
        <end position="1202"/>
    </location>
</feature>
<dbReference type="PANTHER" id="PTHR37516">
    <property type="entry name" value="SCA1 COMPLEX SCAFFOLD PROTEIN SCAA"/>
    <property type="match status" value="1"/>
</dbReference>
<dbReference type="EMBL" id="JANTQA010000051">
    <property type="protein sequence ID" value="KAJ3430614.1"/>
    <property type="molecule type" value="Genomic_DNA"/>
</dbReference>
<feature type="compositionally biased region" description="Basic residues" evidence="1">
    <location>
        <begin position="1172"/>
        <end position="1189"/>
    </location>
</feature>
<accession>A0AAV7YT71</accession>
<feature type="region of interest" description="Disordered" evidence="1">
    <location>
        <begin position="1"/>
        <end position="40"/>
    </location>
</feature>
<feature type="region of interest" description="Disordered" evidence="1">
    <location>
        <begin position="140"/>
        <end position="177"/>
    </location>
</feature>
<feature type="region of interest" description="Disordered" evidence="1">
    <location>
        <begin position="889"/>
        <end position="909"/>
    </location>
</feature>
<feature type="compositionally biased region" description="Basic residues" evidence="1">
    <location>
        <begin position="12"/>
        <end position="39"/>
    </location>
</feature>
<organism evidence="2 3">
    <name type="scientific">Anaeramoeba flamelloides</name>
    <dbReference type="NCBI Taxonomy" id="1746091"/>
    <lineage>
        <taxon>Eukaryota</taxon>
        <taxon>Metamonada</taxon>
        <taxon>Anaeramoebidae</taxon>
        <taxon>Anaeramoeba</taxon>
    </lineage>
</organism>
<evidence type="ECO:0000313" key="2">
    <source>
        <dbReference type="EMBL" id="KAJ3430614.1"/>
    </source>
</evidence>
<dbReference type="GO" id="GO:1904515">
    <property type="term" value="P:positive regulation of TORC2 signaling"/>
    <property type="evidence" value="ECO:0007669"/>
    <property type="project" value="TreeGrafter"/>
</dbReference>
<reference evidence="2" key="1">
    <citation type="submission" date="2022-08" db="EMBL/GenBank/DDBJ databases">
        <title>Novel sulphate-reducing endosymbionts in the free-living metamonad Anaeramoeba.</title>
        <authorList>
            <person name="Jerlstrom-Hultqvist J."/>
            <person name="Cepicka I."/>
            <person name="Gallot-Lavallee L."/>
            <person name="Salas-Leiva D."/>
            <person name="Curtis B.A."/>
            <person name="Zahonova K."/>
            <person name="Pipaliya S."/>
            <person name="Dacks J."/>
            <person name="Roger A.J."/>
        </authorList>
    </citation>
    <scope>NUCLEOTIDE SEQUENCE</scope>
    <source>
        <strain evidence="2">Busselton2</strain>
    </source>
</reference>
<gene>
    <name evidence="2" type="ORF">M0812_23625</name>
</gene>
<feature type="region of interest" description="Disordered" evidence="1">
    <location>
        <begin position="1172"/>
        <end position="1241"/>
    </location>
</feature>
<evidence type="ECO:0000256" key="1">
    <source>
        <dbReference type="SAM" id="MobiDB-lite"/>
    </source>
</evidence>
<proteinExistence type="predicted"/>
<dbReference type="InterPro" id="IPR037474">
    <property type="entry name" value="ScaA"/>
</dbReference>
<feature type="compositionally biased region" description="Low complexity" evidence="1">
    <location>
        <begin position="1224"/>
        <end position="1239"/>
    </location>
</feature>
<sequence>MSFRRIYQRSTRSSKKNRYNGLRKKQTTRKPKPRPKKATKIAPPFFADRNGRLYNKFFQQIYPNQLLVRSENRKLCQTIRTFPKFPSTSEFTKYSDYYSAVLEWTNTTKKIFNPIKLPNIIGSSYSRPFLSEEQLLKESKKEEKQIQSENSIQKEKPKSGIDKKNEKQKQTTEKSKSVKQRIAFLKENRRQVSRQISLEELNLLTKTPDFLEDTDLILSKTENWDNTLIPVEPDPYDYNNYKEYEEAYRGWSLVVKNSLSALPIHANDLIDLYGVMSTEKKQERDKERKLMKDKVRKGSQLIKNDLNSDFQEIEIYTYDSKVNFMSWVQKLNTTLFVNSIKERELGFYLFCKETNKSYSELKKSHSVYLDRKLLNKEFKKKINVKKRVLETIQIHCKTIFAIMKRIKKKKTLKDIGILHGTLIPNNDSDNDKSLNNQGTLNKKKLQPKYFEIRSISCYYTRRNDISGSMLLKSLDCKPIIDKKVVQFCLPNYEDKNPIHLKRLKNDEQYIKSKRRRIKHINNKSQFDRFNTWYHPTIYTEEKTLFDKSQILIKINSHENKTNWDRIYNTFLTKTMFDTFKELLNEQVIGSNNTFLNTLTNLIDLEILTKLMDLFRNHNSNLLHLKISFFLTSMLKNGDLNKYLEIFLKKQDVYNLSNLAYGINYLSQFSNSIFLIQDETQYYSQTFLNTNSWEFEKIILIFNYLFQLKFSLKKIYNSNKIREKKMMKEKKTVKKTESVVGTENEMIINQIKTINKFIKNNENNLMNCFNKFKTFLKIKIFLGISSRSMKISGYYLFLLIHLIKMNNTEIINFFCDSTSNFFDNIQFLAKSKFSHVGNSITIIRSLILNNKLIRQFFTNSITKNKSLLFQYLIPEFSNDIYNLISHKISQDRKGNSNSNSNNNDKDKDKNLNLVNKQSNNIFPKLILSLINKSMMEIFKNLKNVKQNKLPLSEALKKCHTVDFYFIIEGYYLLFFDFLQLIIIENQYQTGLINNIAETLLNMTIIINKIYKSEYFQDNKSNKQTRLVTKIKLQIGKIFLNTKNNISILFLIIKDLSDEYFLAKIIFLKIICFLIQNPITFRKIRRNPKFFSDLNTIIRINTKLSVIDQAYEIWHTFILSHPGGIDYLIKTNQFRSFVSQVGSNSDFSDIGYGLHIFFKLFNLFERQLSKKNRKKKIKRHYSLNKKSKKKYNNSNNYLKNSQTNSGGGGGGSSSSSSSSKHKNKNKNNNSESSTNSNSGNNHSEKIIIDRNKNKNILISIQKDHESFVTYFSENSLFVKLNMLFQKYMNHKNSDHVSGFILAALAKVYFIILSKDYCNEILNTNQKKEQYKDGFSFFKLMIFNNISEKHWHEIASVAKGKHSLSSKKSSKMSKIFFKIRKKSKK</sequence>
<dbReference type="PANTHER" id="PTHR37516:SF1">
    <property type="entry name" value="SCA1 COMPLEX SCAFFOLD PROTEIN SCAA"/>
    <property type="match status" value="1"/>
</dbReference>